<organism evidence="1">
    <name type="scientific">marine sediment metagenome</name>
    <dbReference type="NCBI Taxonomy" id="412755"/>
    <lineage>
        <taxon>unclassified sequences</taxon>
        <taxon>metagenomes</taxon>
        <taxon>ecological metagenomes</taxon>
    </lineage>
</organism>
<sequence>MSRKKTEINWDIVDNLLLNSCNGFEIAKHLGISFGTLSDQVKRKFDCGFREYKAQKRAQYQTL</sequence>
<name>X1TGV2_9ZZZZ</name>
<dbReference type="AlphaFoldDB" id="X1TGV2"/>
<protein>
    <recommendedName>
        <fullName evidence="2">HTH araC/xylS-type domain-containing protein</fullName>
    </recommendedName>
</protein>
<gene>
    <name evidence="1" type="ORF">S12H4_14028</name>
</gene>
<proteinExistence type="predicted"/>
<evidence type="ECO:0000313" key="1">
    <source>
        <dbReference type="EMBL" id="GAI79274.1"/>
    </source>
</evidence>
<comment type="caution">
    <text evidence="1">The sequence shown here is derived from an EMBL/GenBank/DDBJ whole genome shotgun (WGS) entry which is preliminary data.</text>
</comment>
<accession>X1TGV2</accession>
<dbReference type="EMBL" id="BARW01006678">
    <property type="protein sequence ID" value="GAI79274.1"/>
    <property type="molecule type" value="Genomic_DNA"/>
</dbReference>
<evidence type="ECO:0008006" key="2">
    <source>
        <dbReference type="Google" id="ProtNLM"/>
    </source>
</evidence>
<reference evidence="1" key="1">
    <citation type="journal article" date="2014" name="Front. Microbiol.">
        <title>High frequency of phylogenetically diverse reductive dehalogenase-homologous genes in deep subseafloor sedimentary metagenomes.</title>
        <authorList>
            <person name="Kawai M."/>
            <person name="Futagami T."/>
            <person name="Toyoda A."/>
            <person name="Takaki Y."/>
            <person name="Nishi S."/>
            <person name="Hori S."/>
            <person name="Arai W."/>
            <person name="Tsubouchi T."/>
            <person name="Morono Y."/>
            <person name="Uchiyama I."/>
            <person name="Ito T."/>
            <person name="Fujiyama A."/>
            <person name="Inagaki F."/>
            <person name="Takami H."/>
        </authorList>
    </citation>
    <scope>NUCLEOTIDE SEQUENCE</scope>
    <source>
        <strain evidence="1">Expedition CK06-06</strain>
    </source>
</reference>